<name>A0A0G4P3R6_PENC3</name>
<evidence type="ECO:0000313" key="2">
    <source>
        <dbReference type="Proteomes" id="UP000053732"/>
    </source>
</evidence>
<dbReference type="Proteomes" id="UP000053732">
    <property type="component" value="Unassembled WGS sequence"/>
</dbReference>
<protein>
    <submittedName>
        <fullName evidence="1">Str. FM013</fullName>
    </submittedName>
</protein>
<organism evidence="1 2">
    <name type="scientific">Penicillium camemberti (strain FM 013)</name>
    <dbReference type="NCBI Taxonomy" id="1429867"/>
    <lineage>
        <taxon>Eukaryota</taxon>
        <taxon>Fungi</taxon>
        <taxon>Dikarya</taxon>
        <taxon>Ascomycota</taxon>
        <taxon>Pezizomycotina</taxon>
        <taxon>Eurotiomycetes</taxon>
        <taxon>Eurotiomycetidae</taxon>
        <taxon>Eurotiales</taxon>
        <taxon>Aspergillaceae</taxon>
        <taxon>Penicillium</taxon>
    </lineage>
</organism>
<gene>
    <name evidence="1" type="ORF">PCAMFM013_S005g000106</name>
</gene>
<evidence type="ECO:0000313" key="1">
    <source>
        <dbReference type="EMBL" id="CRL20942.1"/>
    </source>
</evidence>
<keyword evidence="2" id="KW-1185">Reference proteome</keyword>
<accession>A0A0G4P3R6</accession>
<dbReference type="EMBL" id="HG793138">
    <property type="protein sequence ID" value="CRL20942.1"/>
    <property type="molecule type" value="Genomic_DNA"/>
</dbReference>
<sequence>MKGDDFRIQQLPDIYQPSWTYMPASHDLECGPLFVSTQRIQPYTSPDNSILELTYSNKTNYDLHIRQMKLSGQSSTWNLEKDRELRFSPPS</sequence>
<reference evidence="1 2" key="1">
    <citation type="journal article" date="2014" name="Nat. Commun.">
        <title>Multiple recent horizontal transfers of a large genomic region in cheese making fungi.</title>
        <authorList>
            <person name="Cheeseman K."/>
            <person name="Ropars J."/>
            <person name="Renault P."/>
            <person name="Dupont J."/>
            <person name="Gouzy J."/>
            <person name="Branca A."/>
            <person name="Abraham A.L."/>
            <person name="Ceppi M."/>
            <person name="Conseiller E."/>
            <person name="Debuchy R."/>
            <person name="Malagnac F."/>
            <person name="Goarin A."/>
            <person name="Silar P."/>
            <person name="Lacoste S."/>
            <person name="Sallet E."/>
            <person name="Bensimon A."/>
            <person name="Giraud T."/>
            <person name="Brygoo Y."/>
        </authorList>
    </citation>
    <scope>NUCLEOTIDE SEQUENCE [LARGE SCALE GENOMIC DNA]</scope>
    <source>
        <strain evidence="2">FM 013</strain>
    </source>
</reference>
<proteinExistence type="predicted"/>
<dbReference type="AlphaFoldDB" id="A0A0G4P3R6"/>